<dbReference type="InterPro" id="IPR018389">
    <property type="entry name" value="DctP_fam"/>
</dbReference>
<evidence type="ECO:0000313" key="3">
    <source>
        <dbReference type="Proteomes" id="UP001230253"/>
    </source>
</evidence>
<dbReference type="Proteomes" id="UP001230253">
    <property type="component" value="Unassembled WGS sequence"/>
</dbReference>
<organism evidence="2 3">
    <name type="scientific">Rhodopseudomonas julia</name>
    <dbReference type="NCBI Taxonomy" id="200617"/>
    <lineage>
        <taxon>Bacteria</taxon>
        <taxon>Pseudomonadati</taxon>
        <taxon>Pseudomonadota</taxon>
        <taxon>Alphaproteobacteria</taxon>
        <taxon>Hyphomicrobiales</taxon>
        <taxon>Nitrobacteraceae</taxon>
        <taxon>Rhodopseudomonas</taxon>
    </lineage>
</organism>
<proteinExistence type="predicted"/>
<dbReference type="InterPro" id="IPR006311">
    <property type="entry name" value="TAT_signal"/>
</dbReference>
<dbReference type="EMBL" id="JAUSUK010000002">
    <property type="protein sequence ID" value="MDQ0326771.1"/>
    <property type="molecule type" value="Genomic_DNA"/>
</dbReference>
<evidence type="ECO:0000313" key="2">
    <source>
        <dbReference type="EMBL" id="MDQ0326771.1"/>
    </source>
</evidence>
<dbReference type="RefSeq" id="WP_307154903.1">
    <property type="nucleotide sequence ID" value="NZ_JAUSUK010000002.1"/>
</dbReference>
<keyword evidence="1" id="KW-0732">Signal</keyword>
<dbReference type="SUPFAM" id="SSF53850">
    <property type="entry name" value="Periplasmic binding protein-like II"/>
    <property type="match status" value="1"/>
</dbReference>
<dbReference type="Pfam" id="PF03480">
    <property type="entry name" value="DctP"/>
    <property type="match status" value="1"/>
</dbReference>
<dbReference type="Gene3D" id="3.40.190.10">
    <property type="entry name" value="Periplasmic binding protein-like II"/>
    <property type="match status" value="1"/>
</dbReference>
<dbReference type="PROSITE" id="PS51318">
    <property type="entry name" value="TAT"/>
    <property type="match status" value="1"/>
</dbReference>
<dbReference type="PANTHER" id="PTHR33376">
    <property type="match status" value="1"/>
</dbReference>
<protein>
    <submittedName>
        <fullName evidence="2">TRAP-type mannitol/chloroaromatic compound transport system substrate-binding protein</fullName>
    </submittedName>
</protein>
<comment type="caution">
    <text evidence="2">The sequence shown here is derived from an EMBL/GenBank/DDBJ whole genome shotgun (WGS) entry which is preliminary data.</text>
</comment>
<reference evidence="2 3" key="1">
    <citation type="submission" date="2023-07" db="EMBL/GenBank/DDBJ databases">
        <title>Genomic Encyclopedia of Type Strains, Phase IV (KMG-IV): sequencing the most valuable type-strain genomes for metagenomic binning, comparative biology and taxonomic classification.</title>
        <authorList>
            <person name="Goeker M."/>
        </authorList>
    </citation>
    <scope>NUCLEOTIDE SEQUENCE [LARGE SCALE GENOMIC DNA]</scope>
    <source>
        <strain evidence="2 3">DSM 11549</strain>
    </source>
</reference>
<accession>A0ABU0C8C7</accession>
<dbReference type="InterPro" id="IPR038404">
    <property type="entry name" value="TRAP_DctP_sf"/>
</dbReference>
<dbReference type="NCBIfam" id="NF037995">
    <property type="entry name" value="TRAP_S1"/>
    <property type="match status" value="1"/>
</dbReference>
<dbReference type="PANTHER" id="PTHR33376:SF5">
    <property type="entry name" value="EXTRACYTOPLASMIC SOLUTE RECEPTOR PROTEIN"/>
    <property type="match status" value="1"/>
</dbReference>
<dbReference type="InterPro" id="IPR026289">
    <property type="entry name" value="SBP_TakP-like"/>
</dbReference>
<dbReference type="PIRSF" id="PIRSF039026">
    <property type="entry name" value="SiaP"/>
    <property type="match status" value="1"/>
</dbReference>
<evidence type="ECO:0000256" key="1">
    <source>
        <dbReference type="ARBA" id="ARBA00022729"/>
    </source>
</evidence>
<dbReference type="CDD" id="cd13604">
    <property type="entry name" value="PBP2_TRAP_ketoacid_lactate_like"/>
    <property type="match status" value="1"/>
</dbReference>
<keyword evidence="3" id="KW-1185">Reference proteome</keyword>
<sequence>MSSGNALSRRSLLAGGVVAAGAGALARPAIAQSRIEWSMVTSWPKNLPGPGVSAERIARDIEIASGGRMVVQVHAAGEIVPALAVFDAVSEGTAEMAHTASLFWAGKANVAPVFTAAPFGLTPLEHITWIDHGGGQALWDKLYRPFGVKPFMAGNTGFQMGGWYRREINSLDDFKGLKIRMPGLGGEVARRLGATPVSLPASEILPALQSGTIDATEFLGPWSDLAMGFWQVAKNYYWPGFHEPNGTGEGLVSISAWQTLPDDLKAVVRHVLAVENIRGLGEAEWENARALEQLKQDKGVVLRRFPDDFLSAARQASDEVFDDLAEDGGVSGEIVDSYRSARARMQPWSEVSEAALLAARR</sequence>
<gene>
    <name evidence="2" type="ORF">J2R99_002640</name>
</gene>
<name>A0ABU0C8C7_9BRAD</name>
<dbReference type="Gene3D" id="3.40.190.170">
    <property type="entry name" value="Bacterial extracellular solute-binding protein, family 7"/>
    <property type="match status" value="1"/>
</dbReference>